<dbReference type="AlphaFoldDB" id="A0A0C2XTI8"/>
<evidence type="ECO:0000256" key="5">
    <source>
        <dbReference type="ARBA" id="ARBA00022801"/>
    </source>
</evidence>
<evidence type="ECO:0000313" key="11">
    <source>
        <dbReference type="Proteomes" id="UP000053424"/>
    </source>
</evidence>
<dbReference type="InterPro" id="IPR034115">
    <property type="entry name" value="M35_peptidyl-Lys"/>
</dbReference>
<dbReference type="PANTHER" id="PTHR37016:SF3">
    <property type="entry name" value="NEUTRAL PROTEASE 2-RELATED"/>
    <property type="match status" value="1"/>
</dbReference>
<keyword evidence="7" id="KW-0482">Metalloprotease</keyword>
<proteinExistence type="inferred from homology"/>
<dbReference type="HOGENOM" id="CLU_041257_0_0_1"/>
<dbReference type="Gene3D" id="3.40.390.10">
    <property type="entry name" value="Collagenase (Catalytic Domain)"/>
    <property type="match status" value="1"/>
</dbReference>
<keyword evidence="8" id="KW-0732">Signal</keyword>
<keyword evidence="3" id="KW-0645">Protease</keyword>
<evidence type="ECO:0000256" key="3">
    <source>
        <dbReference type="ARBA" id="ARBA00022670"/>
    </source>
</evidence>
<keyword evidence="5" id="KW-0378">Hydrolase</keyword>
<evidence type="ECO:0000256" key="7">
    <source>
        <dbReference type="ARBA" id="ARBA00023049"/>
    </source>
</evidence>
<protein>
    <recommendedName>
        <fullName evidence="9">Lysine-specific metallo-endopeptidase domain-containing protein</fullName>
    </recommendedName>
</protein>
<comment type="similarity">
    <text evidence="2">Belongs to the peptidase M35 family.</text>
</comment>
<dbReference type="EMBL" id="KN831781">
    <property type="protein sequence ID" value="KIM40998.1"/>
    <property type="molecule type" value="Genomic_DNA"/>
</dbReference>
<reference evidence="11" key="2">
    <citation type="submission" date="2015-01" db="EMBL/GenBank/DDBJ databases">
        <title>Evolutionary Origins and Diversification of the Mycorrhizal Mutualists.</title>
        <authorList>
            <consortium name="DOE Joint Genome Institute"/>
            <consortium name="Mycorrhizal Genomics Consortium"/>
            <person name="Kohler A."/>
            <person name="Kuo A."/>
            <person name="Nagy L.G."/>
            <person name="Floudas D."/>
            <person name="Copeland A."/>
            <person name="Barry K.W."/>
            <person name="Cichocki N."/>
            <person name="Veneault-Fourrey C."/>
            <person name="LaButti K."/>
            <person name="Lindquist E.A."/>
            <person name="Lipzen A."/>
            <person name="Lundell T."/>
            <person name="Morin E."/>
            <person name="Murat C."/>
            <person name="Riley R."/>
            <person name="Ohm R."/>
            <person name="Sun H."/>
            <person name="Tunlid A."/>
            <person name="Henrissat B."/>
            <person name="Grigoriev I.V."/>
            <person name="Hibbett D.S."/>
            <person name="Martin F."/>
        </authorList>
    </citation>
    <scope>NUCLEOTIDE SEQUENCE [LARGE SCALE GENOMIC DNA]</scope>
    <source>
        <strain evidence="11">h7</strain>
    </source>
</reference>
<feature type="chain" id="PRO_5002159094" description="Lysine-specific metallo-endopeptidase domain-containing protein" evidence="8">
    <location>
        <begin position="24"/>
        <end position="348"/>
    </location>
</feature>
<evidence type="ECO:0000256" key="4">
    <source>
        <dbReference type="ARBA" id="ARBA00022723"/>
    </source>
</evidence>
<keyword evidence="11" id="KW-1185">Reference proteome</keyword>
<gene>
    <name evidence="10" type="ORF">M413DRAFT_411996</name>
</gene>
<dbReference type="Pfam" id="PF14521">
    <property type="entry name" value="Aspzincin_M35"/>
    <property type="match status" value="1"/>
</dbReference>
<dbReference type="GO" id="GO:0046872">
    <property type="term" value="F:metal ion binding"/>
    <property type="evidence" value="ECO:0007669"/>
    <property type="project" value="UniProtKB-KW"/>
</dbReference>
<evidence type="ECO:0000256" key="6">
    <source>
        <dbReference type="ARBA" id="ARBA00022833"/>
    </source>
</evidence>
<evidence type="ECO:0000259" key="9">
    <source>
        <dbReference type="SMART" id="SM01351"/>
    </source>
</evidence>
<evidence type="ECO:0000256" key="2">
    <source>
        <dbReference type="ARBA" id="ARBA00010279"/>
    </source>
</evidence>
<dbReference type="STRING" id="686832.A0A0C2XTI8"/>
<comment type="cofactor">
    <cofactor evidence="1">
        <name>Zn(2+)</name>
        <dbReference type="ChEBI" id="CHEBI:29105"/>
    </cofactor>
</comment>
<dbReference type="Proteomes" id="UP000053424">
    <property type="component" value="Unassembled WGS sequence"/>
</dbReference>
<organism evidence="10 11">
    <name type="scientific">Hebeloma cylindrosporum</name>
    <dbReference type="NCBI Taxonomy" id="76867"/>
    <lineage>
        <taxon>Eukaryota</taxon>
        <taxon>Fungi</taxon>
        <taxon>Dikarya</taxon>
        <taxon>Basidiomycota</taxon>
        <taxon>Agaricomycotina</taxon>
        <taxon>Agaricomycetes</taxon>
        <taxon>Agaricomycetidae</taxon>
        <taxon>Agaricales</taxon>
        <taxon>Agaricineae</taxon>
        <taxon>Hymenogastraceae</taxon>
        <taxon>Hebeloma</taxon>
    </lineage>
</organism>
<evidence type="ECO:0000256" key="1">
    <source>
        <dbReference type="ARBA" id="ARBA00001947"/>
    </source>
</evidence>
<evidence type="ECO:0000313" key="10">
    <source>
        <dbReference type="EMBL" id="KIM40998.1"/>
    </source>
</evidence>
<dbReference type="GO" id="GO:0006508">
    <property type="term" value="P:proteolysis"/>
    <property type="evidence" value="ECO:0007669"/>
    <property type="project" value="UniProtKB-KW"/>
</dbReference>
<dbReference type="OrthoDB" id="412874at2759"/>
<reference evidence="10 11" key="1">
    <citation type="submission" date="2014-04" db="EMBL/GenBank/DDBJ databases">
        <authorList>
            <consortium name="DOE Joint Genome Institute"/>
            <person name="Kuo A."/>
            <person name="Gay G."/>
            <person name="Dore J."/>
            <person name="Kohler A."/>
            <person name="Nagy L.G."/>
            <person name="Floudas D."/>
            <person name="Copeland A."/>
            <person name="Barry K.W."/>
            <person name="Cichocki N."/>
            <person name="Veneault-Fourrey C."/>
            <person name="LaButti K."/>
            <person name="Lindquist E.A."/>
            <person name="Lipzen A."/>
            <person name="Lundell T."/>
            <person name="Morin E."/>
            <person name="Murat C."/>
            <person name="Sun H."/>
            <person name="Tunlid A."/>
            <person name="Henrissat B."/>
            <person name="Grigoriev I.V."/>
            <person name="Hibbett D.S."/>
            <person name="Martin F."/>
            <person name="Nordberg H.P."/>
            <person name="Cantor M.N."/>
            <person name="Hua S.X."/>
        </authorList>
    </citation>
    <scope>NUCLEOTIDE SEQUENCE [LARGE SCALE GENOMIC DNA]</scope>
    <source>
        <strain evidence="11">h7</strain>
    </source>
</reference>
<evidence type="ECO:0000256" key="8">
    <source>
        <dbReference type="SAM" id="SignalP"/>
    </source>
</evidence>
<sequence length="348" mass="37556">MMQSRSLRAAFLALIVFVVSTSATRSLSVTLTGPEAVNSVKHLRIIATVTNTGDETLKVLNDPRGPLNKLPTDTFVITDAKNTQPSFTGIKLKYVPKTAAALERYIILAPGESVVVEHDLGIAYNFTAAGPAIYDIHTRNPFYIVNPDSTISTLLASVHSHATKISGKLAVARPALVKRANYNGCSASQKTLISAAALVAQDYAAGALTYAKSLTSSTTRYTTWFGAYNTARHSTVVSHFSAINDNRFSSYTFDCSTCNEADTFAYVYPDDYGTIYLCDVFWQAPMMGENSKGGTLVHEASHFTKNGGTDDHAYGHTACQSLARNAPDTAVDNADSHEYFAENDPPLP</sequence>
<feature type="domain" description="Lysine-specific metallo-endopeptidase" evidence="9">
    <location>
        <begin position="209"/>
        <end position="342"/>
    </location>
</feature>
<dbReference type="CDD" id="cd11306">
    <property type="entry name" value="M35_peptidyl-Lys"/>
    <property type="match status" value="1"/>
</dbReference>
<dbReference type="Gene3D" id="2.60.40.2970">
    <property type="match status" value="1"/>
</dbReference>
<accession>A0A0C2XTI8</accession>
<dbReference type="SMART" id="SM01351">
    <property type="entry name" value="Aspzincin_M35"/>
    <property type="match status" value="1"/>
</dbReference>
<dbReference type="InterPro" id="IPR050414">
    <property type="entry name" value="Fungal_M35_metalloproteases"/>
</dbReference>
<keyword evidence="6" id="KW-0862">Zinc</keyword>
<feature type="signal peptide" evidence="8">
    <location>
        <begin position="1"/>
        <end position="23"/>
    </location>
</feature>
<name>A0A0C2XTI8_HEBCY</name>
<dbReference type="GO" id="GO:0004222">
    <property type="term" value="F:metalloendopeptidase activity"/>
    <property type="evidence" value="ECO:0007669"/>
    <property type="project" value="InterPro"/>
</dbReference>
<dbReference type="SUPFAM" id="SSF55486">
    <property type="entry name" value="Metalloproteases ('zincins'), catalytic domain"/>
    <property type="match status" value="1"/>
</dbReference>
<keyword evidence="4" id="KW-0479">Metal-binding</keyword>
<dbReference type="InterPro" id="IPR029463">
    <property type="entry name" value="Lys_MEP"/>
</dbReference>
<dbReference type="PANTHER" id="PTHR37016">
    <property type="match status" value="1"/>
</dbReference>
<dbReference type="InterPro" id="IPR024079">
    <property type="entry name" value="MetalloPept_cat_dom_sf"/>
</dbReference>